<keyword evidence="10" id="KW-1185">Reference proteome</keyword>
<comment type="similarity">
    <text evidence="2">Belongs to the EccD/Snm4 family.</text>
</comment>
<feature type="transmembrane region" description="Helical" evidence="7">
    <location>
        <begin position="120"/>
        <end position="139"/>
    </location>
</feature>
<dbReference type="RefSeq" id="WP_132406352.1">
    <property type="nucleotide sequence ID" value="NZ_SMKA01000045.1"/>
</dbReference>
<evidence type="ECO:0000256" key="7">
    <source>
        <dbReference type="SAM" id="Phobius"/>
    </source>
</evidence>
<organism evidence="9 10">
    <name type="scientific">Kribbella albertanoniae</name>
    <dbReference type="NCBI Taxonomy" id="1266829"/>
    <lineage>
        <taxon>Bacteria</taxon>
        <taxon>Bacillati</taxon>
        <taxon>Actinomycetota</taxon>
        <taxon>Actinomycetes</taxon>
        <taxon>Propionibacteriales</taxon>
        <taxon>Kribbellaceae</taxon>
        <taxon>Kribbella</taxon>
    </lineage>
</organism>
<dbReference type="AlphaFoldDB" id="A0A4V2XRM6"/>
<dbReference type="GO" id="GO:0005886">
    <property type="term" value="C:plasma membrane"/>
    <property type="evidence" value="ECO:0007669"/>
    <property type="project" value="UniProtKB-SubCell"/>
</dbReference>
<feature type="transmembrane region" description="Helical" evidence="7">
    <location>
        <begin position="227"/>
        <end position="245"/>
    </location>
</feature>
<dbReference type="Pfam" id="PF08817">
    <property type="entry name" value="YukD"/>
    <property type="match status" value="1"/>
</dbReference>
<evidence type="ECO:0000256" key="1">
    <source>
        <dbReference type="ARBA" id="ARBA00004651"/>
    </source>
</evidence>
<dbReference type="NCBIfam" id="TIGR03920">
    <property type="entry name" value="T7SS_EccD"/>
    <property type="match status" value="1"/>
</dbReference>
<evidence type="ECO:0000256" key="6">
    <source>
        <dbReference type="ARBA" id="ARBA00023136"/>
    </source>
</evidence>
<dbReference type="PIRSF" id="PIRSF017804">
    <property type="entry name" value="Secretion_EccD1"/>
    <property type="match status" value="1"/>
</dbReference>
<keyword evidence="3" id="KW-1003">Cell membrane</keyword>
<dbReference type="Pfam" id="PF19053">
    <property type="entry name" value="EccD"/>
    <property type="match status" value="1"/>
</dbReference>
<feature type="transmembrane region" description="Helical" evidence="7">
    <location>
        <begin position="367"/>
        <end position="386"/>
    </location>
</feature>
<keyword evidence="4 7" id="KW-0812">Transmembrane</keyword>
<evidence type="ECO:0000259" key="8">
    <source>
        <dbReference type="Pfam" id="PF19053"/>
    </source>
</evidence>
<accession>A0A4V2XRM6</accession>
<feature type="transmembrane region" description="Helical" evidence="7">
    <location>
        <begin position="200"/>
        <end position="220"/>
    </location>
</feature>
<comment type="caution">
    <text evidence="9">The sequence shown here is derived from an EMBL/GenBank/DDBJ whole genome shotgun (WGS) entry which is preliminary data.</text>
</comment>
<reference evidence="9 10" key="1">
    <citation type="submission" date="2019-03" db="EMBL/GenBank/DDBJ databases">
        <title>Draft genome sequences of novel Actinobacteria.</title>
        <authorList>
            <person name="Sahin N."/>
            <person name="Ay H."/>
            <person name="Saygin H."/>
        </authorList>
    </citation>
    <scope>NUCLEOTIDE SEQUENCE [LARGE SCALE GENOMIC DNA]</scope>
    <source>
        <strain evidence="9 10">JCM 30547</strain>
    </source>
</reference>
<feature type="transmembrane region" description="Helical" evidence="7">
    <location>
        <begin position="341"/>
        <end position="360"/>
    </location>
</feature>
<dbReference type="EMBL" id="SMKA01000045">
    <property type="protein sequence ID" value="TDC30455.1"/>
    <property type="molecule type" value="Genomic_DNA"/>
</dbReference>
<name>A0A4V2XRM6_9ACTN</name>
<evidence type="ECO:0000256" key="3">
    <source>
        <dbReference type="ARBA" id="ARBA00022475"/>
    </source>
</evidence>
<feature type="domain" description="EccD-like transmembrane" evidence="8">
    <location>
        <begin position="117"/>
        <end position="449"/>
    </location>
</feature>
<feature type="transmembrane region" description="Helical" evidence="7">
    <location>
        <begin position="392"/>
        <end position="411"/>
    </location>
</feature>
<proteinExistence type="inferred from homology"/>
<dbReference type="InterPro" id="IPR006707">
    <property type="entry name" value="T7SS_EccD"/>
</dbReference>
<evidence type="ECO:0000256" key="2">
    <source>
        <dbReference type="ARBA" id="ARBA00006162"/>
    </source>
</evidence>
<dbReference type="OrthoDB" id="4775372at2"/>
<dbReference type="Proteomes" id="UP000295075">
    <property type="component" value="Unassembled WGS sequence"/>
</dbReference>
<protein>
    <submittedName>
        <fullName evidence="9">Type VII secretion integral membrane protein EccD</fullName>
    </submittedName>
</protein>
<evidence type="ECO:0000256" key="4">
    <source>
        <dbReference type="ARBA" id="ARBA00022692"/>
    </source>
</evidence>
<dbReference type="Gene3D" id="3.10.20.90">
    <property type="entry name" value="Phosphatidylinositol 3-kinase Catalytic Subunit, Chain A, domain 1"/>
    <property type="match status" value="1"/>
</dbReference>
<evidence type="ECO:0000313" key="9">
    <source>
        <dbReference type="EMBL" id="TDC30455.1"/>
    </source>
</evidence>
<feature type="transmembrane region" description="Helical" evidence="7">
    <location>
        <begin position="145"/>
        <end position="163"/>
    </location>
</feature>
<comment type="subcellular location">
    <subcellularLocation>
        <location evidence="1">Cell membrane</location>
        <topology evidence="1">Multi-pass membrane protein</topology>
    </subcellularLocation>
</comment>
<feature type="transmembrane region" description="Helical" evidence="7">
    <location>
        <begin position="312"/>
        <end position="335"/>
    </location>
</feature>
<feature type="transmembrane region" description="Helical" evidence="7">
    <location>
        <begin position="175"/>
        <end position="194"/>
    </location>
</feature>
<feature type="transmembrane region" description="Helical" evidence="7">
    <location>
        <begin position="257"/>
        <end position="276"/>
    </location>
</feature>
<dbReference type="InterPro" id="IPR044049">
    <property type="entry name" value="EccD_transm"/>
</dbReference>
<dbReference type="InterPro" id="IPR024962">
    <property type="entry name" value="YukD-like"/>
</dbReference>
<evidence type="ECO:0000256" key="5">
    <source>
        <dbReference type="ARBA" id="ARBA00022989"/>
    </source>
</evidence>
<feature type="transmembrane region" description="Helical" evidence="7">
    <location>
        <begin position="423"/>
        <end position="447"/>
    </location>
</feature>
<sequence length="452" mass="46785">MMMTGLVRVTVAAPSRRIDVALPENSVVAELVPGLLRSAGEHLADDGAGAGGWVLRRSDGRPFELGRTLGQHRIRDGEVLYLVEQSVEWPELEYDDVVDAIAQGAGRTGRLWSPRTTRQAGFVLGMTALFLILVDGLRWTPVSDAALWFLGVAALLLAAGTLLSRAFGDASAGSLAGSAALVFALAGGGLSQAAGLTRLAIPDLLLASAALLLAGLLGFAGTSDRPAVFAAAIATGVFGLFGGWLATTDSLDPFEAAALVAGALLAFSPAFGVWSIRLGRVPMPVLPRSTADLVRDDPQTPRRLVQLAVIRADAFLSGLLLATAVIVAGCQVLLVRHGGTAGLWYAALLSLGFLVRARLYPALRHRIAMLVAGCSGLVALALWPLATLSAAGPILLAVAVAVAALGVLVGGKPWSPYLGRYAEILEIILVLTIVPLCCAVLDLYAAVRGFGG</sequence>
<evidence type="ECO:0000313" key="10">
    <source>
        <dbReference type="Proteomes" id="UP000295075"/>
    </source>
</evidence>
<keyword evidence="6 7" id="KW-0472">Membrane</keyword>
<gene>
    <name evidence="9" type="primary">eccD</name>
    <name evidence="9" type="ORF">E1261_13295</name>
</gene>
<keyword evidence="5 7" id="KW-1133">Transmembrane helix</keyword>